<name>A0A811UG19_CERCA</name>
<evidence type="ECO:0000313" key="2">
    <source>
        <dbReference type="Proteomes" id="UP000606786"/>
    </source>
</evidence>
<reference evidence="1" key="1">
    <citation type="submission" date="2020-11" db="EMBL/GenBank/DDBJ databases">
        <authorList>
            <person name="Whitehead M."/>
        </authorList>
    </citation>
    <scope>NUCLEOTIDE SEQUENCE</scope>
    <source>
        <strain evidence="1">EGII</strain>
    </source>
</reference>
<dbReference type="Proteomes" id="UP000606786">
    <property type="component" value="Unassembled WGS sequence"/>
</dbReference>
<proteinExistence type="predicted"/>
<dbReference type="EMBL" id="CAJHJT010000012">
    <property type="protein sequence ID" value="CAD6997288.1"/>
    <property type="molecule type" value="Genomic_DNA"/>
</dbReference>
<dbReference type="AlphaFoldDB" id="A0A811UG19"/>
<accession>A0A811UG19</accession>
<sequence length="66" mass="7672">MFWVVEFVESRLSKDNGILTPTNINNVHEINFIDSMFSASLIQINSLSAKVWQKLYQGGRKWIDQL</sequence>
<keyword evidence="2" id="KW-1185">Reference proteome</keyword>
<protein>
    <submittedName>
        <fullName evidence="1">(Mediterranean fruit fly) hypothetical protein</fullName>
    </submittedName>
</protein>
<gene>
    <name evidence="1" type="ORF">CCAP1982_LOCUS5921</name>
</gene>
<comment type="caution">
    <text evidence="1">The sequence shown here is derived from an EMBL/GenBank/DDBJ whole genome shotgun (WGS) entry which is preliminary data.</text>
</comment>
<evidence type="ECO:0000313" key="1">
    <source>
        <dbReference type="EMBL" id="CAD6997288.1"/>
    </source>
</evidence>
<organism evidence="1 2">
    <name type="scientific">Ceratitis capitata</name>
    <name type="common">Mediterranean fruit fly</name>
    <name type="synonym">Tephritis capitata</name>
    <dbReference type="NCBI Taxonomy" id="7213"/>
    <lineage>
        <taxon>Eukaryota</taxon>
        <taxon>Metazoa</taxon>
        <taxon>Ecdysozoa</taxon>
        <taxon>Arthropoda</taxon>
        <taxon>Hexapoda</taxon>
        <taxon>Insecta</taxon>
        <taxon>Pterygota</taxon>
        <taxon>Neoptera</taxon>
        <taxon>Endopterygota</taxon>
        <taxon>Diptera</taxon>
        <taxon>Brachycera</taxon>
        <taxon>Muscomorpha</taxon>
        <taxon>Tephritoidea</taxon>
        <taxon>Tephritidae</taxon>
        <taxon>Ceratitis</taxon>
        <taxon>Ceratitis</taxon>
    </lineage>
</organism>